<dbReference type="PROSITE" id="PS50928">
    <property type="entry name" value="ABC_TM1"/>
    <property type="match status" value="1"/>
</dbReference>
<comment type="similarity">
    <text evidence="7">Belongs to the binding-protein-dependent transport system permease family.</text>
</comment>
<feature type="transmembrane region" description="Helical" evidence="7">
    <location>
        <begin position="268"/>
        <end position="288"/>
    </location>
</feature>
<feature type="transmembrane region" description="Helical" evidence="7">
    <location>
        <begin position="83"/>
        <end position="106"/>
    </location>
</feature>
<feature type="transmembrane region" description="Helical" evidence="7">
    <location>
        <begin position="150"/>
        <end position="170"/>
    </location>
</feature>
<sequence length="303" mass="33674">MLKKNFKPGDLVVTIICFFVIMLCVLPMINLLAQSLSSSQAVINNKVSFTPVVHNVEDNSYKNGVTLESYRYVFLDKAFARSMWWTTILTVICTLFSLTMTILCAYPLTYGWLKGKTVINTVIIFTMYFSAGTIPSYVLMKSLGLLNNPLVLIIPNCLSVFNMIILRSFFYGIPDSLRESAEIDGANPFTVLVRIYLPLSGPVLATLALFYAVGRWNGFGDALIYLDARASIWYPIQLKLWTLIQNQTSIDISTVELVAGSIPRASDAIKAAAIMFATVPILVVYPWLQRYFIAGVTIGAVKG</sequence>
<keyword evidence="2 7" id="KW-0813">Transport</keyword>
<evidence type="ECO:0000256" key="6">
    <source>
        <dbReference type="ARBA" id="ARBA00023136"/>
    </source>
</evidence>
<evidence type="ECO:0000256" key="2">
    <source>
        <dbReference type="ARBA" id="ARBA00022448"/>
    </source>
</evidence>
<name>A0A806JZS6_9BACT</name>
<proteinExistence type="inferred from homology"/>
<dbReference type="InterPro" id="IPR035906">
    <property type="entry name" value="MetI-like_sf"/>
</dbReference>
<dbReference type="Gene3D" id="1.10.3720.10">
    <property type="entry name" value="MetI-like"/>
    <property type="match status" value="1"/>
</dbReference>
<feature type="transmembrane region" description="Helical" evidence="7">
    <location>
        <begin position="118"/>
        <end position="138"/>
    </location>
</feature>
<feature type="transmembrane region" description="Helical" evidence="7">
    <location>
        <begin position="191"/>
        <end position="213"/>
    </location>
</feature>
<keyword evidence="5 7" id="KW-1133">Transmembrane helix</keyword>
<evidence type="ECO:0000259" key="8">
    <source>
        <dbReference type="PROSITE" id="PS50928"/>
    </source>
</evidence>
<evidence type="ECO:0000256" key="3">
    <source>
        <dbReference type="ARBA" id="ARBA00022475"/>
    </source>
</evidence>
<evidence type="ECO:0000256" key="4">
    <source>
        <dbReference type="ARBA" id="ARBA00022692"/>
    </source>
</evidence>
<dbReference type="SUPFAM" id="SSF161098">
    <property type="entry name" value="MetI-like"/>
    <property type="match status" value="1"/>
</dbReference>
<keyword evidence="6 7" id="KW-0472">Membrane</keyword>
<dbReference type="PANTHER" id="PTHR43744:SF9">
    <property type="entry name" value="POLYGALACTURONAN_RHAMNOGALACTURONAN TRANSPORT SYSTEM PERMEASE PROTEIN YTCP"/>
    <property type="match status" value="1"/>
</dbReference>
<evidence type="ECO:0000256" key="7">
    <source>
        <dbReference type="RuleBase" id="RU363032"/>
    </source>
</evidence>
<accession>A0A806JZS6</accession>
<comment type="subcellular location">
    <subcellularLocation>
        <location evidence="1 7">Cell membrane</location>
        <topology evidence="1 7">Multi-pass membrane protein</topology>
    </subcellularLocation>
</comment>
<keyword evidence="4 7" id="KW-0812">Transmembrane</keyword>
<keyword evidence="3" id="KW-1003">Cell membrane</keyword>
<dbReference type="PANTHER" id="PTHR43744">
    <property type="entry name" value="ABC TRANSPORTER PERMEASE PROTEIN MG189-RELATED-RELATED"/>
    <property type="match status" value="1"/>
</dbReference>
<evidence type="ECO:0000313" key="9">
    <source>
        <dbReference type="EMBL" id="AGS52748.1"/>
    </source>
</evidence>
<dbReference type="EMBL" id="JQ844207">
    <property type="protein sequence ID" value="AGS52748.1"/>
    <property type="molecule type" value="Genomic_DNA"/>
</dbReference>
<dbReference type="AlphaFoldDB" id="A0A806JZS6"/>
<reference evidence="9" key="1">
    <citation type="submission" date="2012-03" db="EMBL/GenBank/DDBJ databases">
        <title>Functional metagenomics reveals considerable lignocellulase gene clusters in the gut microbiome of a wood-feeding higher termite.</title>
        <authorList>
            <person name="Liu N."/>
        </authorList>
    </citation>
    <scope>NUCLEOTIDE SEQUENCE</scope>
</reference>
<dbReference type="GO" id="GO:0005886">
    <property type="term" value="C:plasma membrane"/>
    <property type="evidence" value="ECO:0007669"/>
    <property type="project" value="UniProtKB-SubCell"/>
</dbReference>
<organism evidence="9">
    <name type="scientific">uncultured bacterium contig00091</name>
    <dbReference type="NCBI Taxonomy" id="1181562"/>
    <lineage>
        <taxon>Bacteria</taxon>
        <taxon>environmental samples</taxon>
    </lineage>
</organism>
<protein>
    <submittedName>
        <fullName evidence="9">Binding-protein-dependent transport systems inner membrane component</fullName>
    </submittedName>
</protein>
<dbReference type="GO" id="GO:0055085">
    <property type="term" value="P:transmembrane transport"/>
    <property type="evidence" value="ECO:0007669"/>
    <property type="project" value="InterPro"/>
</dbReference>
<feature type="transmembrane region" description="Helical" evidence="7">
    <location>
        <begin position="12"/>
        <end position="33"/>
    </location>
</feature>
<dbReference type="CDD" id="cd06261">
    <property type="entry name" value="TM_PBP2"/>
    <property type="match status" value="1"/>
</dbReference>
<dbReference type="Pfam" id="PF00528">
    <property type="entry name" value="BPD_transp_1"/>
    <property type="match status" value="1"/>
</dbReference>
<evidence type="ECO:0000256" key="5">
    <source>
        <dbReference type="ARBA" id="ARBA00022989"/>
    </source>
</evidence>
<evidence type="ECO:0000256" key="1">
    <source>
        <dbReference type="ARBA" id="ARBA00004651"/>
    </source>
</evidence>
<dbReference type="InterPro" id="IPR000515">
    <property type="entry name" value="MetI-like"/>
</dbReference>
<feature type="domain" description="ABC transmembrane type-1" evidence="8">
    <location>
        <begin position="83"/>
        <end position="287"/>
    </location>
</feature>